<organism evidence="5 6">
    <name type="scientific">Nelumbo nucifera</name>
    <name type="common">Sacred lotus</name>
    <dbReference type="NCBI Taxonomy" id="4432"/>
    <lineage>
        <taxon>Eukaryota</taxon>
        <taxon>Viridiplantae</taxon>
        <taxon>Streptophyta</taxon>
        <taxon>Embryophyta</taxon>
        <taxon>Tracheophyta</taxon>
        <taxon>Spermatophyta</taxon>
        <taxon>Magnoliopsida</taxon>
        <taxon>Proteales</taxon>
        <taxon>Nelumbonaceae</taxon>
        <taxon>Nelumbo</taxon>
    </lineage>
</organism>
<dbReference type="InterPro" id="IPR041118">
    <property type="entry name" value="Rx_N"/>
</dbReference>
<dbReference type="Proteomes" id="UP000607653">
    <property type="component" value="Unassembled WGS sequence"/>
</dbReference>
<evidence type="ECO:0000256" key="1">
    <source>
        <dbReference type="ARBA" id="ARBA00022737"/>
    </source>
</evidence>
<dbReference type="CDD" id="cd14798">
    <property type="entry name" value="RX-CC_like"/>
    <property type="match status" value="1"/>
</dbReference>
<keyword evidence="6" id="KW-1185">Reference proteome</keyword>
<evidence type="ECO:0000313" key="5">
    <source>
        <dbReference type="EMBL" id="DAD24413.1"/>
    </source>
</evidence>
<protein>
    <recommendedName>
        <fullName evidence="4">Disease resistance N-terminal domain-containing protein</fullName>
    </recommendedName>
</protein>
<feature type="domain" description="Disease resistance N-terminal" evidence="4">
    <location>
        <begin position="8"/>
        <end position="88"/>
    </location>
</feature>
<evidence type="ECO:0000259" key="4">
    <source>
        <dbReference type="Pfam" id="PF18052"/>
    </source>
</evidence>
<evidence type="ECO:0000256" key="2">
    <source>
        <dbReference type="ARBA" id="ARBA00022741"/>
    </source>
</evidence>
<dbReference type="GO" id="GO:0006952">
    <property type="term" value="P:defense response"/>
    <property type="evidence" value="ECO:0007669"/>
    <property type="project" value="UniProtKB-KW"/>
</dbReference>
<dbReference type="Pfam" id="PF18052">
    <property type="entry name" value="Rx_N"/>
    <property type="match status" value="1"/>
</dbReference>
<name>A0A822XXG7_NELNU</name>
<evidence type="ECO:0000313" key="6">
    <source>
        <dbReference type="Proteomes" id="UP000607653"/>
    </source>
</evidence>
<keyword evidence="1" id="KW-0677">Repeat</keyword>
<dbReference type="PANTHER" id="PTHR19338">
    <property type="entry name" value="TRANSLOCASE OF INNER MITOCHONDRIAL MEMBRANE 13 HOMOLOG"/>
    <property type="match status" value="1"/>
</dbReference>
<dbReference type="Gene3D" id="1.20.5.4130">
    <property type="match status" value="1"/>
</dbReference>
<dbReference type="GO" id="GO:0000166">
    <property type="term" value="F:nucleotide binding"/>
    <property type="evidence" value="ECO:0007669"/>
    <property type="project" value="UniProtKB-KW"/>
</dbReference>
<evidence type="ECO:0000256" key="3">
    <source>
        <dbReference type="ARBA" id="ARBA00022821"/>
    </source>
</evidence>
<keyword evidence="2" id="KW-0547">Nucleotide-binding</keyword>
<dbReference type="AlphaFoldDB" id="A0A822XXG7"/>
<accession>A0A822XXG7</accession>
<dbReference type="InterPro" id="IPR038005">
    <property type="entry name" value="RX-like_CC"/>
</dbReference>
<comment type="caution">
    <text evidence="5">The sequence shown here is derived from an EMBL/GenBank/DDBJ whole genome shotgun (WGS) entry which is preliminary data.</text>
</comment>
<dbReference type="PANTHER" id="PTHR19338:SF66">
    <property type="entry name" value="NB-ARC DOMAIN-CONTAINING PROTEIN"/>
    <property type="match status" value="1"/>
</dbReference>
<proteinExistence type="predicted"/>
<dbReference type="EMBL" id="DUZY01000001">
    <property type="protein sequence ID" value="DAD24413.1"/>
    <property type="molecule type" value="Genomic_DNA"/>
</dbReference>
<sequence>MAEAPVSTVTRLGELLIQEANFFSEVRSQVGGLQIELQRMRCFLKDAETKQEQDERVHNSWVTEIRDVCHEAEDVIDARIHLPKSKTRTREKRIKRFSCIVKEGMDIHRLGNQIENVNRKIRRNSESRVGYGISRIKDELFE</sequence>
<gene>
    <name evidence="5" type="ORF">HUJ06_025877</name>
</gene>
<reference evidence="5 6" key="1">
    <citation type="journal article" date="2020" name="Mol. Biol. Evol.">
        <title>Distinct Expression and Methylation Patterns for Genes with Different Fates following a Single Whole-Genome Duplication in Flowering Plants.</title>
        <authorList>
            <person name="Shi T."/>
            <person name="Rahmani R.S."/>
            <person name="Gugger P.F."/>
            <person name="Wang M."/>
            <person name="Li H."/>
            <person name="Zhang Y."/>
            <person name="Li Z."/>
            <person name="Wang Q."/>
            <person name="Van de Peer Y."/>
            <person name="Marchal K."/>
            <person name="Chen J."/>
        </authorList>
    </citation>
    <scope>NUCLEOTIDE SEQUENCE [LARGE SCALE GENOMIC DNA]</scope>
    <source>
        <tissue evidence="5">Leaf</tissue>
    </source>
</reference>
<keyword evidence="3" id="KW-0611">Plant defense</keyword>